<comment type="subcellular location">
    <subcellularLocation>
        <location evidence="4">Cytoplasm</location>
    </subcellularLocation>
</comment>
<keyword evidence="3 4" id="KW-0694">RNA-binding</keyword>
<accession>A0ABU3K684</accession>
<dbReference type="InterPro" id="IPR003751">
    <property type="entry name" value="CsrA"/>
</dbReference>
<evidence type="ECO:0000256" key="1">
    <source>
        <dbReference type="ARBA" id="ARBA00022490"/>
    </source>
</evidence>
<reference evidence="5 6" key="1">
    <citation type="journal article" date="2023" name="ISME J.">
        <title>Cultivation and genomic characterization of novel and ubiquitous marine nitrite-oxidizing bacteria from the Nitrospirales.</title>
        <authorList>
            <person name="Mueller A.J."/>
            <person name="Daebeler A."/>
            <person name="Herbold C.W."/>
            <person name="Kirkegaard R.H."/>
            <person name="Daims H."/>
        </authorList>
    </citation>
    <scope>NUCLEOTIDE SEQUENCE [LARGE SCALE GENOMIC DNA]</scope>
    <source>
        <strain evidence="5 6">EB</strain>
    </source>
</reference>
<dbReference type="Gene3D" id="2.60.40.4380">
    <property type="entry name" value="Translational regulator CsrA"/>
    <property type="match status" value="1"/>
</dbReference>
<dbReference type="EMBL" id="JAQOUE010000001">
    <property type="protein sequence ID" value="MDT7041857.1"/>
    <property type="molecule type" value="Genomic_DNA"/>
</dbReference>
<dbReference type="PANTHER" id="PTHR34984:SF1">
    <property type="entry name" value="CARBON STORAGE REGULATOR"/>
    <property type="match status" value="1"/>
</dbReference>
<keyword evidence="1 4" id="KW-0963">Cytoplasm</keyword>
<dbReference type="Pfam" id="PF02599">
    <property type="entry name" value="CsrA"/>
    <property type="match status" value="1"/>
</dbReference>
<comment type="similarity">
    <text evidence="4">Belongs to the CsrA/RsmA family.</text>
</comment>
<keyword evidence="2 4" id="KW-0810">Translation regulation</keyword>
<evidence type="ECO:0000256" key="4">
    <source>
        <dbReference type="HAMAP-Rule" id="MF_00167"/>
    </source>
</evidence>
<comment type="caution">
    <text evidence="5">The sequence shown here is derived from an EMBL/GenBank/DDBJ whole genome shotgun (WGS) entry which is preliminary data.</text>
</comment>
<keyword evidence="6" id="KW-1185">Reference proteome</keyword>
<keyword evidence="4" id="KW-1005">Bacterial flagellum biogenesis</keyword>
<protein>
    <recommendedName>
        <fullName evidence="4">Translational regulator CsrA</fullName>
    </recommendedName>
</protein>
<organism evidence="5 6">
    <name type="scientific">Candidatus Nitronereus thalassa</name>
    <dbReference type="NCBI Taxonomy" id="3020898"/>
    <lineage>
        <taxon>Bacteria</taxon>
        <taxon>Pseudomonadati</taxon>
        <taxon>Nitrospirota</taxon>
        <taxon>Nitrospiria</taxon>
        <taxon>Nitrospirales</taxon>
        <taxon>Nitrospiraceae</taxon>
        <taxon>Candidatus Nitronereus</taxon>
    </lineage>
</organism>
<evidence type="ECO:0000313" key="5">
    <source>
        <dbReference type="EMBL" id="MDT7041857.1"/>
    </source>
</evidence>
<dbReference type="NCBIfam" id="NF002469">
    <property type="entry name" value="PRK01712.1"/>
    <property type="match status" value="1"/>
</dbReference>
<evidence type="ECO:0000256" key="2">
    <source>
        <dbReference type="ARBA" id="ARBA00022845"/>
    </source>
</evidence>
<gene>
    <name evidence="4 5" type="primary">csrA</name>
    <name evidence="5" type="ORF">PPG34_05800</name>
</gene>
<proteinExistence type="inferred from homology"/>
<comment type="subunit">
    <text evidence="4">Homodimer; the beta-strands of each monomer intercalate to form a hydrophobic core, while the alpha-helices form wings that extend away from the core.</text>
</comment>
<dbReference type="HAMAP" id="MF_00167">
    <property type="entry name" value="CsrA"/>
    <property type="match status" value="1"/>
</dbReference>
<dbReference type="PANTHER" id="PTHR34984">
    <property type="entry name" value="CARBON STORAGE REGULATOR"/>
    <property type="match status" value="1"/>
</dbReference>
<dbReference type="Proteomes" id="UP001250932">
    <property type="component" value="Unassembled WGS sequence"/>
</dbReference>
<keyword evidence="4" id="KW-0678">Repressor</keyword>
<name>A0ABU3K684_9BACT</name>
<evidence type="ECO:0000256" key="3">
    <source>
        <dbReference type="ARBA" id="ARBA00022884"/>
    </source>
</evidence>
<dbReference type="SUPFAM" id="SSF117130">
    <property type="entry name" value="CsrA-like"/>
    <property type="match status" value="1"/>
</dbReference>
<dbReference type="RefSeq" id="WP_313832205.1">
    <property type="nucleotide sequence ID" value="NZ_JAQOUE010000001.1"/>
</dbReference>
<evidence type="ECO:0000313" key="6">
    <source>
        <dbReference type="Proteomes" id="UP001250932"/>
    </source>
</evidence>
<dbReference type="NCBIfam" id="TIGR00202">
    <property type="entry name" value="csrA"/>
    <property type="match status" value="1"/>
</dbReference>
<dbReference type="InterPro" id="IPR036107">
    <property type="entry name" value="CsrA_sf"/>
</dbReference>
<sequence length="84" mass="9457">MLILTRKEGEGIRLGDNIRVVLVQLKGNQVRLGIECPNNMRVLREELYQAVRHENLAAMAADPAHMKDLSKHILPQSSKESPKS</sequence>
<comment type="function">
    <text evidence="4">A translational regulator that binds mRNA to regulate translation initiation and/or mRNA stability. Usually binds in the 5'-UTR at or near the Shine-Dalgarno sequence preventing ribosome-binding, thus repressing translation. Its main target seems to be the major flagellin gene, while its function is anatagonized by FliW.</text>
</comment>